<keyword evidence="4" id="KW-1185">Reference proteome</keyword>
<dbReference type="PANTHER" id="PTHR40459:SF1">
    <property type="entry name" value="CONSERVED HYPOTHETICAL ALANINE AND LEUCINE RICH PROTEIN"/>
    <property type="match status" value="1"/>
</dbReference>
<evidence type="ECO:0000259" key="1">
    <source>
        <dbReference type="Pfam" id="PF10727"/>
    </source>
</evidence>
<dbReference type="PANTHER" id="PTHR40459">
    <property type="entry name" value="CONSERVED HYPOTHETICAL ALANINE AND LEUCINE RICH PROTEIN"/>
    <property type="match status" value="1"/>
</dbReference>
<feature type="domain" description="DUF2520" evidence="2">
    <location>
        <begin position="144"/>
        <end position="271"/>
    </location>
</feature>
<evidence type="ECO:0000313" key="4">
    <source>
        <dbReference type="Proteomes" id="UP001319874"/>
    </source>
</evidence>
<dbReference type="InterPro" id="IPR037108">
    <property type="entry name" value="TM1727-like_C_sf"/>
</dbReference>
<dbReference type="Gene3D" id="3.40.50.720">
    <property type="entry name" value="NAD(P)-binding Rossmann-like Domain"/>
    <property type="match status" value="1"/>
</dbReference>
<dbReference type="Gene3D" id="1.10.1040.20">
    <property type="entry name" value="ProC-like, C-terminal domain"/>
    <property type="match status" value="1"/>
</dbReference>
<dbReference type="InterPro" id="IPR008927">
    <property type="entry name" value="6-PGluconate_DH-like_C_sf"/>
</dbReference>
<dbReference type="InterPro" id="IPR019665">
    <property type="entry name" value="OxRdtase/DH_put_Rossmann_dom"/>
</dbReference>
<proteinExistence type="predicted"/>
<evidence type="ECO:0008006" key="5">
    <source>
        <dbReference type="Google" id="ProtNLM"/>
    </source>
</evidence>
<gene>
    <name evidence="3" type="ORF">PTKU64_06220</name>
</gene>
<reference evidence="3 4" key="1">
    <citation type="journal article" date="2022" name="Front. Microbiol.">
        <title>Identification and characterization of a novel class of self-sufficient cytochrome P450 hydroxylase involved in cyclohexanecarboxylate degradation in Paraburkholderia terrae strain KU-64.</title>
        <authorList>
            <person name="Yamamoto T."/>
            <person name="Hasegawa Y."/>
            <person name="Iwaki H."/>
        </authorList>
    </citation>
    <scope>NUCLEOTIDE SEQUENCE [LARGE SCALE GENOMIC DNA]</scope>
    <source>
        <strain evidence="3 4">KU-64</strain>
    </source>
</reference>
<dbReference type="Pfam" id="PF10728">
    <property type="entry name" value="DUF2520"/>
    <property type="match status" value="1"/>
</dbReference>
<evidence type="ECO:0000259" key="2">
    <source>
        <dbReference type="Pfam" id="PF10728"/>
    </source>
</evidence>
<evidence type="ECO:0000313" key="3">
    <source>
        <dbReference type="EMBL" id="BCZ76947.1"/>
    </source>
</evidence>
<accession>A0ABM7TDM3</accession>
<sequence>MSQPSLPRLGFVGAGRIARCLALGFARAGYPVTAIASRSPESARQLASQIESCAAYDNPQRIVESADILFLTVPDDSIGSTANTLAFPAGVAPGKEAWAVVHCSGASPVELLAPARDQGASIGGFHPLYLFSGDLTDVDRIAGCSVTIEADGALKDALMALAAALRCHPLSIPAGGRLLYHAAAHYAASFALCSLAENVTLWRKLGFDEHDALRALLPMMAGTLETARDRGLANALAGPVSRGDLGVVEKQLSLMEEMGGDHGALFGLMSRRAVALARQRATPPVAVDAIGAAVERSLSRTLKGAAKGASAE</sequence>
<dbReference type="SUPFAM" id="SSF51735">
    <property type="entry name" value="NAD(P)-binding Rossmann-fold domains"/>
    <property type="match status" value="1"/>
</dbReference>
<dbReference type="Proteomes" id="UP001319874">
    <property type="component" value="Chromosome 1"/>
</dbReference>
<organism evidence="3 4">
    <name type="scientific">Paraburkholderia terrae</name>
    <dbReference type="NCBI Taxonomy" id="311230"/>
    <lineage>
        <taxon>Bacteria</taxon>
        <taxon>Pseudomonadati</taxon>
        <taxon>Pseudomonadota</taxon>
        <taxon>Betaproteobacteria</taxon>
        <taxon>Burkholderiales</taxon>
        <taxon>Burkholderiaceae</taxon>
        <taxon>Paraburkholderia</taxon>
    </lineage>
</organism>
<protein>
    <recommendedName>
        <fullName evidence="5">DUF2520 domain-containing protein</fullName>
    </recommendedName>
</protein>
<dbReference type="InterPro" id="IPR036291">
    <property type="entry name" value="NAD(P)-bd_dom_sf"/>
</dbReference>
<feature type="domain" description="Putative oxidoreductase/dehydrogenase Rossmann-like" evidence="1">
    <location>
        <begin position="8"/>
        <end position="127"/>
    </location>
</feature>
<dbReference type="SUPFAM" id="SSF48179">
    <property type="entry name" value="6-phosphogluconate dehydrogenase C-terminal domain-like"/>
    <property type="match status" value="1"/>
</dbReference>
<dbReference type="Pfam" id="PF10727">
    <property type="entry name" value="Rossmann-like"/>
    <property type="match status" value="1"/>
</dbReference>
<dbReference type="InterPro" id="IPR018931">
    <property type="entry name" value="DUF2520"/>
</dbReference>
<dbReference type="EMBL" id="AP024955">
    <property type="protein sequence ID" value="BCZ76947.1"/>
    <property type="molecule type" value="Genomic_DNA"/>
</dbReference>
<name>A0ABM7TDM3_9BURK</name>
<dbReference type="RefSeq" id="WP_229512717.1">
    <property type="nucleotide sequence ID" value="NZ_AP024955.1"/>
</dbReference>